<sequence length="230" mass="26828">MLASLINISLSPKLVLECLLYIDKDSIASSVKQRQIDNQSNFESVINSTETQSHTAIIRLLSNTHRIRISKLQTTLIINTFKEDIIDIFRVLDLTKLKQTSERPQQQKNNNKKKSNANTFIKTLEKNGYKIRVEAAYSLFMKIIDSYLITDYILIRVPKDQLEPPANVNEPQILTEQDDDQERQIPQESQVMDHGQEPEEDIKPIKQYEYKRQKLLKSLQIYVLEVPTRR</sequence>
<reference evidence="2" key="1">
    <citation type="journal article" date="2021" name="Open Biol.">
        <title>Shared evolutionary footprints suggest mitochondrial oxidative damage underlies multiple complex I losses in fungi.</title>
        <authorList>
            <person name="Schikora-Tamarit M.A."/>
            <person name="Marcet-Houben M."/>
            <person name="Nosek J."/>
            <person name="Gabaldon T."/>
        </authorList>
    </citation>
    <scope>NUCLEOTIDE SEQUENCE</scope>
    <source>
        <strain evidence="2">CBS2887</strain>
    </source>
</reference>
<evidence type="ECO:0000313" key="3">
    <source>
        <dbReference type="Proteomes" id="UP000774326"/>
    </source>
</evidence>
<dbReference type="AlphaFoldDB" id="A0A9P8QC42"/>
<dbReference type="Proteomes" id="UP000774326">
    <property type="component" value="Unassembled WGS sequence"/>
</dbReference>
<keyword evidence="3" id="KW-1185">Reference proteome</keyword>
<dbReference type="OrthoDB" id="10606416at2759"/>
<evidence type="ECO:0000256" key="1">
    <source>
        <dbReference type="SAM" id="MobiDB-lite"/>
    </source>
</evidence>
<organism evidence="2 3">
    <name type="scientific">Wickerhamomyces pijperi</name>
    <name type="common">Yeast</name>
    <name type="synonym">Pichia pijperi</name>
    <dbReference type="NCBI Taxonomy" id="599730"/>
    <lineage>
        <taxon>Eukaryota</taxon>
        <taxon>Fungi</taxon>
        <taxon>Dikarya</taxon>
        <taxon>Ascomycota</taxon>
        <taxon>Saccharomycotina</taxon>
        <taxon>Saccharomycetes</taxon>
        <taxon>Phaffomycetales</taxon>
        <taxon>Wickerhamomycetaceae</taxon>
        <taxon>Wickerhamomyces</taxon>
    </lineage>
</organism>
<comment type="caution">
    <text evidence="2">The sequence shown here is derived from an EMBL/GenBank/DDBJ whole genome shotgun (WGS) entry which is preliminary data.</text>
</comment>
<evidence type="ECO:0000313" key="2">
    <source>
        <dbReference type="EMBL" id="KAH3687847.1"/>
    </source>
</evidence>
<name>A0A9P8QC42_WICPI</name>
<accession>A0A9P8QC42</accession>
<dbReference type="EMBL" id="JAEUBG010000605">
    <property type="protein sequence ID" value="KAH3687847.1"/>
    <property type="molecule type" value="Genomic_DNA"/>
</dbReference>
<protein>
    <submittedName>
        <fullName evidence="2">Uncharacterized protein</fullName>
    </submittedName>
</protein>
<gene>
    <name evidence="2" type="ORF">WICPIJ_001140</name>
</gene>
<reference evidence="2" key="2">
    <citation type="submission" date="2021-01" db="EMBL/GenBank/DDBJ databases">
        <authorList>
            <person name="Schikora-Tamarit M.A."/>
        </authorList>
    </citation>
    <scope>NUCLEOTIDE SEQUENCE</scope>
    <source>
        <strain evidence="2">CBS2887</strain>
    </source>
</reference>
<proteinExistence type="predicted"/>
<feature type="region of interest" description="Disordered" evidence="1">
    <location>
        <begin position="100"/>
        <end position="119"/>
    </location>
</feature>